<evidence type="ECO:0000313" key="1">
    <source>
        <dbReference type="EMBL" id="KAF1754778.1"/>
    </source>
</evidence>
<dbReference type="KEGG" id="crq:GCK72_021342"/>
<dbReference type="GeneID" id="78777207"/>
<comment type="caution">
    <text evidence="1">The sequence shown here is derived from an EMBL/GenBank/DDBJ whole genome shotgun (WGS) entry which is preliminary data.</text>
</comment>
<accession>A0A6A5GHW5</accession>
<sequence>MQPILPNSPFFQLGFALGVTAMAQMRIGQESQMTPNYGSAGFDDGYGGGMQGGGQGDQGGPTTSYMNMLTIVLHFSLLGVDESRERRFFLFNPIHPPSTSSSTSSIFYCF</sequence>
<dbReference type="CTD" id="78777207"/>
<dbReference type="AlphaFoldDB" id="A0A6A5GHW5"/>
<evidence type="ECO:0000313" key="2">
    <source>
        <dbReference type="Proteomes" id="UP000483820"/>
    </source>
</evidence>
<dbReference type="EMBL" id="WUAV01000005">
    <property type="protein sequence ID" value="KAF1754778.1"/>
    <property type="molecule type" value="Genomic_DNA"/>
</dbReference>
<protein>
    <submittedName>
        <fullName evidence="1">Uncharacterized protein</fullName>
    </submittedName>
</protein>
<name>A0A6A5GHW5_CAERE</name>
<reference evidence="1 2" key="1">
    <citation type="submission" date="2019-12" db="EMBL/GenBank/DDBJ databases">
        <title>Chromosome-level assembly of the Caenorhabditis remanei genome.</title>
        <authorList>
            <person name="Teterina A.A."/>
            <person name="Willis J.H."/>
            <person name="Phillips P.C."/>
        </authorList>
    </citation>
    <scope>NUCLEOTIDE SEQUENCE [LARGE SCALE GENOMIC DNA]</scope>
    <source>
        <strain evidence="1 2">PX506</strain>
        <tissue evidence="1">Whole organism</tissue>
    </source>
</reference>
<dbReference type="Proteomes" id="UP000483820">
    <property type="component" value="Chromosome V"/>
</dbReference>
<proteinExistence type="predicted"/>
<gene>
    <name evidence="1" type="ORF">GCK72_021342</name>
</gene>
<organism evidence="1 2">
    <name type="scientific">Caenorhabditis remanei</name>
    <name type="common">Caenorhabditis vulgaris</name>
    <dbReference type="NCBI Taxonomy" id="31234"/>
    <lineage>
        <taxon>Eukaryota</taxon>
        <taxon>Metazoa</taxon>
        <taxon>Ecdysozoa</taxon>
        <taxon>Nematoda</taxon>
        <taxon>Chromadorea</taxon>
        <taxon>Rhabditida</taxon>
        <taxon>Rhabditina</taxon>
        <taxon>Rhabditomorpha</taxon>
        <taxon>Rhabditoidea</taxon>
        <taxon>Rhabditidae</taxon>
        <taxon>Peloderinae</taxon>
        <taxon>Caenorhabditis</taxon>
    </lineage>
</organism>
<dbReference type="RefSeq" id="XP_053583111.1">
    <property type="nucleotide sequence ID" value="XM_053734198.1"/>
</dbReference>